<accession>A0A444JAB8</accession>
<evidence type="ECO:0000313" key="1">
    <source>
        <dbReference type="EMBL" id="RWX50036.1"/>
    </source>
</evidence>
<comment type="caution">
    <text evidence="1">The sequence shown here is derived from an EMBL/GenBank/DDBJ whole genome shotgun (WGS) entry which is preliminary data.</text>
</comment>
<gene>
    <name evidence="1" type="ORF">VU01_14021</name>
</gene>
<evidence type="ECO:0000313" key="2">
    <source>
        <dbReference type="Proteomes" id="UP000288892"/>
    </source>
</evidence>
<organism evidence="1 2">
    <name type="scientific">Candidatus Electrothrix marina</name>
    <dbReference type="NCBI Taxonomy" id="1859130"/>
    <lineage>
        <taxon>Bacteria</taxon>
        <taxon>Pseudomonadati</taxon>
        <taxon>Thermodesulfobacteriota</taxon>
        <taxon>Desulfobulbia</taxon>
        <taxon>Desulfobulbales</taxon>
        <taxon>Desulfobulbaceae</taxon>
        <taxon>Candidatus Electrothrix</taxon>
    </lineage>
</organism>
<dbReference type="EMBL" id="MTKS01000402">
    <property type="protein sequence ID" value="RWX50036.1"/>
    <property type="molecule type" value="Genomic_DNA"/>
</dbReference>
<protein>
    <submittedName>
        <fullName evidence="1">Uncharacterized protein</fullName>
    </submittedName>
</protein>
<proteinExistence type="predicted"/>
<name>A0A444JAB8_9BACT</name>
<keyword evidence="2" id="KW-1185">Reference proteome</keyword>
<reference evidence="1 2" key="1">
    <citation type="submission" date="2017-01" db="EMBL/GenBank/DDBJ databases">
        <title>The cable genome- insights into the physiology and evolution of filamentous bacteria capable of sulfide oxidation via long distance electron transfer.</title>
        <authorList>
            <person name="Schreiber L."/>
            <person name="Bjerg J.T."/>
            <person name="Boggild A."/>
            <person name="Van De Vossenberg J."/>
            <person name="Meysman F."/>
            <person name="Nielsen L.P."/>
            <person name="Schramm A."/>
            <person name="Kjeldsen K.U."/>
        </authorList>
    </citation>
    <scope>NUCLEOTIDE SEQUENCE [LARGE SCALE GENOMIC DNA]</scope>
    <source>
        <strain evidence="1">A5</strain>
    </source>
</reference>
<dbReference type="Proteomes" id="UP000288892">
    <property type="component" value="Unassembled WGS sequence"/>
</dbReference>
<sequence length="62" mass="7050">MRELLLKGGSHVRVCPDYEQVQESGQFFRSTMIDTDSRLRAARGFGKIETESSAAVFRQLKD</sequence>
<dbReference type="AlphaFoldDB" id="A0A444JAB8"/>